<keyword evidence="3 4" id="KW-0378">Hydrolase</keyword>
<proteinExistence type="inferred from homology"/>
<dbReference type="InterPro" id="IPR019819">
    <property type="entry name" value="Carboxylesterase_B_CS"/>
</dbReference>
<keyword evidence="2" id="KW-0719">Serine esterase</keyword>
<evidence type="ECO:0000256" key="3">
    <source>
        <dbReference type="ARBA" id="ARBA00022801"/>
    </source>
</evidence>
<dbReference type="PROSITE" id="PS00122">
    <property type="entry name" value="CARBOXYLESTERASE_B_1"/>
    <property type="match status" value="1"/>
</dbReference>
<dbReference type="InterPro" id="IPR029058">
    <property type="entry name" value="AB_hydrolase_fold"/>
</dbReference>
<dbReference type="Proteomes" id="UP000038045">
    <property type="component" value="Unplaced"/>
</dbReference>
<feature type="signal peptide" evidence="4">
    <location>
        <begin position="1"/>
        <end position="16"/>
    </location>
</feature>
<accession>A0A0N4Z333</accession>
<keyword evidence="4" id="KW-0732">Signal</keyword>
<reference evidence="7" key="1">
    <citation type="submission" date="2017-02" db="UniProtKB">
        <authorList>
            <consortium name="WormBaseParasite"/>
        </authorList>
    </citation>
    <scope>IDENTIFICATION</scope>
</reference>
<evidence type="ECO:0000256" key="2">
    <source>
        <dbReference type="ARBA" id="ARBA00022487"/>
    </source>
</evidence>
<dbReference type="ESTHER" id="parti-a0a0n4z333">
    <property type="family name" value="Carb_B_Nematoda"/>
</dbReference>
<dbReference type="PROSITE" id="PS00941">
    <property type="entry name" value="CARBOXYLESTERASE_B_2"/>
    <property type="match status" value="1"/>
</dbReference>
<dbReference type="PANTHER" id="PTHR11559">
    <property type="entry name" value="CARBOXYLESTERASE"/>
    <property type="match status" value="1"/>
</dbReference>
<evidence type="ECO:0000313" key="7">
    <source>
        <dbReference type="WBParaSite" id="PTRK_0000131200.1"/>
    </source>
</evidence>
<evidence type="ECO:0000256" key="1">
    <source>
        <dbReference type="ARBA" id="ARBA00005964"/>
    </source>
</evidence>
<dbReference type="Gene3D" id="3.40.50.1820">
    <property type="entry name" value="alpha/beta hydrolase"/>
    <property type="match status" value="1"/>
</dbReference>
<dbReference type="WBParaSite" id="PTRK_0000131200.1">
    <property type="protein sequence ID" value="PTRK_0000131200.1"/>
    <property type="gene ID" value="PTRK_0000131200"/>
</dbReference>
<comment type="similarity">
    <text evidence="1 4">Belongs to the type-B carboxylesterase/lipase family.</text>
</comment>
<name>A0A0N4Z333_PARTI</name>
<dbReference type="InterPro" id="IPR050309">
    <property type="entry name" value="Type-B_Carboxylest/Lipase"/>
</dbReference>
<dbReference type="GO" id="GO:0052689">
    <property type="term" value="F:carboxylic ester hydrolase activity"/>
    <property type="evidence" value="ECO:0007669"/>
    <property type="project" value="UniProtKB-KW"/>
</dbReference>
<evidence type="ECO:0000313" key="6">
    <source>
        <dbReference type="Proteomes" id="UP000038045"/>
    </source>
</evidence>
<dbReference type="AlphaFoldDB" id="A0A0N4Z333"/>
<evidence type="ECO:0000259" key="5">
    <source>
        <dbReference type="Pfam" id="PF00135"/>
    </source>
</evidence>
<dbReference type="InterPro" id="IPR002018">
    <property type="entry name" value="CarbesteraseB"/>
</dbReference>
<keyword evidence="6" id="KW-1185">Reference proteome</keyword>
<dbReference type="Pfam" id="PF00135">
    <property type="entry name" value="COesterase"/>
    <property type="match status" value="1"/>
</dbReference>
<evidence type="ECO:0000256" key="4">
    <source>
        <dbReference type="RuleBase" id="RU361235"/>
    </source>
</evidence>
<organism evidence="6 7">
    <name type="scientific">Parastrongyloides trichosuri</name>
    <name type="common">Possum-specific nematode worm</name>
    <dbReference type="NCBI Taxonomy" id="131310"/>
    <lineage>
        <taxon>Eukaryota</taxon>
        <taxon>Metazoa</taxon>
        <taxon>Ecdysozoa</taxon>
        <taxon>Nematoda</taxon>
        <taxon>Chromadorea</taxon>
        <taxon>Rhabditida</taxon>
        <taxon>Tylenchina</taxon>
        <taxon>Panagrolaimomorpha</taxon>
        <taxon>Strongyloidoidea</taxon>
        <taxon>Strongyloididae</taxon>
        <taxon>Parastrongyloides</taxon>
    </lineage>
</organism>
<dbReference type="InterPro" id="IPR019826">
    <property type="entry name" value="Carboxylesterase_B_AS"/>
</dbReference>
<sequence>MKILPYFLFLFAVASAKVNKELYRKLYNNLFSYDVTLSSNTSYTPLPTKNITLQTSLGTIVGTHVNLGGSKKTKFYGIADVFLSVPFVHPPIGDYRFKHSVPITTFPNNPQIAQQQPPMCPQSFKDTNFTMSDGQSEDCLYINIFSPNVKTTEKFPVFVLIPGGGFISGSISEWGYKGLITNFVSNDIVVVVVQYRLGIPGFFTTFTNDIPPNRGLYDQTNALKFVKKHISEFGGDPNKITLAGHSSGSVSVEAQLLSPLTKGLFQQIMIMSGQINLEFAGSMPNIEVDSNFLVAKDLCNVTQDQWNKLPMDSINACIKKIPIQKLVEYQVTKFYEWTLVVDKDFIGFLPDAPSNLYNNITLMPTVMGSTNKEVGRGIIIIYDYIKSFLNEQGYKLIIELLSQVYTTDDTDTFAQLLYNFNVPLGVNSTDSYEWTEIFTDTVSGLGIYNFIARDASKFVGLGNKNVYMYQNSFTFNYCPTIFIDGKRFQPLSHADDFFGLTMRPEFFDSPSTTLNDTDIEIAHRLGTYWSMFVRNETTLNGLDYPWKAITDPNNLSYISIRSKSEGDIIENHYHKDQQQLYENAISVVLGQWPLEDGTSKNNNGR</sequence>
<dbReference type="SUPFAM" id="SSF53474">
    <property type="entry name" value="alpha/beta-Hydrolases"/>
    <property type="match status" value="1"/>
</dbReference>
<protein>
    <recommendedName>
        <fullName evidence="4">Carboxylic ester hydrolase</fullName>
        <ecNumber evidence="4">3.1.1.-</ecNumber>
    </recommendedName>
</protein>
<feature type="chain" id="PRO_5005733205" description="Carboxylic ester hydrolase" evidence="4">
    <location>
        <begin position="17"/>
        <end position="605"/>
    </location>
</feature>
<dbReference type="STRING" id="131310.A0A0N4Z333"/>
<dbReference type="EC" id="3.1.1.-" evidence="4"/>
<feature type="domain" description="Carboxylesterase type B" evidence="5">
    <location>
        <begin position="52"/>
        <end position="573"/>
    </location>
</feature>